<evidence type="ECO:0000256" key="6">
    <source>
        <dbReference type="ARBA" id="ARBA00023136"/>
    </source>
</evidence>
<protein>
    <recommendedName>
        <fullName evidence="8">Ferric oxidoreductase domain-containing protein</fullName>
    </recommendedName>
</protein>
<dbReference type="Pfam" id="PF01794">
    <property type="entry name" value="Ferric_reduct"/>
    <property type="match status" value="1"/>
</dbReference>
<dbReference type="PANTHER" id="PTHR32361:SF28">
    <property type="entry name" value="FRP1P"/>
    <property type="match status" value="1"/>
</dbReference>
<dbReference type="GO" id="GO:0005886">
    <property type="term" value="C:plasma membrane"/>
    <property type="evidence" value="ECO:0007669"/>
    <property type="project" value="TreeGrafter"/>
</dbReference>
<name>A0A559KLR6_FUSOC</name>
<keyword evidence="2" id="KW-0813">Transport</keyword>
<gene>
    <name evidence="9" type="ORF">Focb16_v003915</name>
</gene>
<dbReference type="GO" id="GO:0015677">
    <property type="term" value="P:copper ion import"/>
    <property type="evidence" value="ECO:0007669"/>
    <property type="project" value="TreeGrafter"/>
</dbReference>
<feature type="transmembrane region" description="Helical" evidence="7">
    <location>
        <begin position="109"/>
        <end position="132"/>
    </location>
</feature>
<keyword evidence="3 7" id="KW-0812">Transmembrane</keyword>
<feature type="transmembrane region" description="Helical" evidence="7">
    <location>
        <begin position="26"/>
        <end position="48"/>
    </location>
</feature>
<accession>A0A559KLR6</accession>
<evidence type="ECO:0000256" key="3">
    <source>
        <dbReference type="ARBA" id="ARBA00022692"/>
    </source>
</evidence>
<evidence type="ECO:0000256" key="1">
    <source>
        <dbReference type="ARBA" id="ARBA00004141"/>
    </source>
</evidence>
<evidence type="ECO:0000313" key="10">
    <source>
        <dbReference type="Proteomes" id="UP000320707"/>
    </source>
</evidence>
<evidence type="ECO:0000313" key="9">
    <source>
        <dbReference type="EMBL" id="TVY60318.1"/>
    </source>
</evidence>
<reference evidence="9 10" key="1">
    <citation type="journal article" date="2019" name="Microbiol. Resour. Announc.">
        <title>High-quality draft genome sequence of Fusarium oxysporum f. sp. cubense strain 160527, a causal agent of Panama disease.</title>
        <authorList>
            <person name="Asai S."/>
            <person name="Ayukawa Y."/>
            <person name="Gan P."/>
            <person name="Masuda S."/>
            <person name="Komatsu K."/>
            <person name="Shirasu K."/>
            <person name="Arie T."/>
        </authorList>
    </citation>
    <scope>NUCLEOTIDE SEQUENCE [LARGE SCALE GENOMIC DNA]</scope>
    <source>
        <strain evidence="9 10">160527</strain>
    </source>
</reference>
<comment type="subcellular location">
    <subcellularLocation>
        <location evidence="1">Membrane</location>
        <topology evidence="1">Multi-pass membrane protein</topology>
    </subcellularLocation>
</comment>
<dbReference type="GO" id="GO:0006826">
    <property type="term" value="P:iron ion transport"/>
    <property type="evidence" value="ECO:0007669"/>
    <property type="project" value="TreeGrafter"/>
</dbReference>
<dbReference type="GO" id="GO:0006879">
    <property type="term" value="P:intracellular iron ion homeostasis"/>
    <property type="evidence" value="ECO:0007669"/>
    <property type="project" value="TreeGrafter"/>
</dbReference>
<feature type="transmembrane region" description="Helical" evidence="7">
    <location>
        <begin position="152"/>
        <end position="172"/>
    </location>
</feature>
<proteinExistence type="predicted"/>
<comment type="caution">
    <text evidence="9">The sequence shown here is derived from an EMBL/GenBank/DDBJ whole genome shotgun (WGS) entry which is preliminary data.</text>
</comment>
<feature type="domain" description="Ferric oxidoreductase" evidence="8">
    <location>
        <begin position="114"/>
        <end position="176"/>
    </location>
</feature>
<evidence type="ECO:0000256" key="2">
    <source>
        <dbReference type="ARBA" id="ARBA00022448"/>
    </source>
</evidence>
<evidence type="ECO:0000259" key="8">
    <source>
        <dbReference type="Pfam" id="PF01794"/>
    </source>
</evidence>
<sequence length="184" mass="20343">MSAPPQTNWAPILAARAQNDRDAMKLYAAALSGLIAVFITFHTSTYLWRKTGLAQGPFNYSASIKSLLSRKVPIAPSLGHVLLYIIYFSLNFGFFFVKVDDSILALDYVLAARAGWLAVANLCLTVFLSLKITPLGFLTGWTYDRLNSLHRASGLMTSALVVTHAAMISAFYQDQQPSRLYETK</sequence>
<dbReference type="AlphaFoldDB" id="A0A559KLR6"/>
<dbReference type="Proteomes" id="UP000320707">
    <property type="component" value="Unassembled WGS sequence"/>
</dbReference>
<organism evidence="9 10">
    <name type="scientific">Fusarium oxysporum f. sp. cubense</name>
    <dbReference type="NCBI Taxonomy" id="61366"/>
    <lineage>
        <taxon>Eukaryota</taxon>
        <taxon>Fungi</taxon>
        <taxon>Dikarya</taxon>
        <taxon>Ascomycota</taxon>
        <taxon>Pezizomycotina</taxon>
        <taxon>Sordariomycetes</taxon>
        <taxon>Hypocreomycetidae</taxon>
        <taxon>Hypocreales</taxon>
        <taxon>Nectriaceae</taxon>
        <taxon>Fusarium</taxon>
        <taxon>Fusarium oxysporum species complex</taxon>
    </lineage>
</organism>
<dbReference type="GO" id="GO:0000293">
    <property type="term" value="F:ferric-chelate reductase activity"/>
    <property type="evidence" value="ECO:0007669"/>
    <property type="project" value="TreeGrafter"/>
</dbReference>
<dbReference type="InterPro" id="IPR013130">
    <property type="entry name" value="Fe3_Rdtase_TM_dom"/>
</dbReference>
<evidence type="ECO:0000256" key="5">
    <source>
        <dbReference type="ARBA" id="ARBA00023065"/>
    </source>
</evidence>
<keyword evidence="5" id="KW-0406">Ion transport</keyword>
<evidence type="ECO:0000256" key="4">
    <source>
        <dbReference type="ARBA" id="ARBA00022989"/>
    </source>
</evidence>
<dbReference type="EMBL" id="SRMI01000012">
    <property type="protein sequence ID" value="TVY60318.1"/>
    <property type="molecule type" value="Genomic_DNA"/>
</dbReference>
<keyword evidence="4 7" id="KW-1133">Transmembrane helix</keyword>
<evidence type="ECO:0000256" key="7">
    <source>
        <dbReference type="SAM" id="Phobius"/>
    </source>
</evidence>
<dbReference type="PANTHER" id="PTHR32361">
    <property type="entry name" value="FERRIC/CUPRIC REDUCTASE TRANSMEMBRANE COMPONENT"/>
    <property type="match status" value="1"/>
</dbReference>
<keyword evidence="6 7" id="KW-0472">Membrane</keyword>
<dbReference type="InterPro" id="IPR051410">
    <property type="entry name" value="Ferric/Cupric_Reductase"/>
</dbReference>
<feature type="transmembrane region" description="Helical" evidence="7">
    <location>
        <begin position="77"/>
        <end position="97"/>
    </location>
</feature>